<accession>A0A411PL09</accession>
<dbReference type="Proteomes" id="UP000291106">
    <property type="component" value="Chromosome"/>
</dbReference>
<keyword evidence="6" id="KW-0472">Membrane</keyword>
<dbReference type="GO" id="GO:0047355">
    <property type="term" value="F:CDP-glycerol glycerophosphotransferase activity"/>
    <property type="evidence" value="ECO:0007669"/>
    <property type="project" value="InterPro"/>
</dbReference>
<protein>
    <submittedName>
        <fullName evidence="8">CDP-glycerol--glycerophosphate glycerophosphotransferase</fullName>
    </submittedName>
</protein>
<dbReference type="GO" id="GO:0019350">
    <property type="term" value="P:teichoic acid biosynthetic process"/>
    <property type="evidence" value="ECO:0007669"/>
    <property type="project" value="UniProtKB-KW"/>
</dbReference>
<keyword evidence="9" id="KW-1185">Reference proteome</keyword>
<feature type="region of interest" description="Disordered" evidence="7">
    <location>
        <begin position="470"/>
        <end position="495"/>
    </location>
</feature>
<evidence type="ECO:0000256" key="7">
    <source>
        <dbReference type="SAM" id="MobiDB-lite"/>
    </source>
</evidence>
<feature type="compositionally biased region" description="Basic residues" evidence="7">
    <location>
        <begin position="485"/>
        <end position="495"/>
    </location>
</feature>
<keyword evidence="3" id="KW-1003">Cell membrane</keyword>
<comment type="similarity">
    <text evidence="2">Belongs to the CDP-glycerol glycerophosphotransferase family.</text>
</comment>
<gene>
    <name evidence="8" type="ORF">EXU30_17220</name>
</gene>
<dbReference type="KEGG" id="smai:EXU30_17220"/>
<dbReference type="InterPro" id="IPR007554">
    <property type="entry name" value="Glycerophosphate_synth"/>
</dbReference>
<evidence type="ECO:0000313" key="9">
    <source>
        <dbReference type="Proteomes" id="UP000291106"/>
    </source>
</evidence>
<dbReference type="OrthoDB" id="9802649at2"/>
<evidence type="ECO:0000256" key="6">
    <source>
        <dbReference type="ARBA" id="ARBA00023136"/>
    </source>
</evidence>
<dbReference type="EMBL" id="CP036200">
    <property type="protein sequence ID" value="QBF84217.1"/>
    <property type="molecule type" value="Genomic_DNA"/>
</dbReference>
<organism evidence="8 9">
    <name type="scientific">Shewanella maritima</name>
    <dbReference type="NCBI Taxonomy" id="2520507"/>
    <lineage>
        <taxon>Bacteria</taxon>
        <taxon>Pseudomonadati</taxon>
        <taxon>Pseudomonadota</taxon>
        <taxon>Gammaproteobacteria</taxon>
        <taxon>Alteromonadales</taxon>
        <taxon>Shewanellaceae</taxon>
        <taxon>Shewanella</taxon>
    </lineage>
</organism>
<dbReference type="Gene3D" id="3.40.50.11820">
    <property type="match status" value="1"/>
</dbReference>
<dbReference type="Gene3D" id="3.40.50.12580">
    <property type="match status" value="1"/>
</dbReference>
<keyword evidence="5" id="KW-0777">Teichoic acid biosynthesis</keyword>
<dbReference type="InterPro" id="IPR051612">
    <property type="entry name" value="Teichoic_Acid_Biosynth"/>
</dbReference>
<evidence type="ECO:0000256" key="4">
    <source>
        <dbReference type="ARBA" id="ARBA00022679"/>
    </source>
</evidence>
<evidence type="ECO:0000256" key="1">
    <source>
        <dbReference type="ARBA" id="ARBA00004202"/>
    </source>
</evidence>
<evidence type="ECO:0000313" key="8">
    <source>
        <dbReference type="EMBL" id="QBF84217.1"/>
    </source>
</evidence>
<evidence type="ECO:0000256" key="5">
    <source>
        <dbReference type="ARBA" id="ARBA00022944"/>
    </source>
</evidence>
<dbReference type="InterPro" id="IPR043148">
    <property type="entry name" value="TagF_C"/>
</dbReference>
<reference evidence="8 9" key="1">
    <citation type="submission" date="2019-02" db="EMBL/GenBank/DDBJ databases">
        <title>Shewanella sp. D4-2 isolated from Dokdo Island.</title>
        <authorList>
            <person name="Baek K."/>
        </authorList>
    </citation>
    <scope>NUCLEOTIDE SEQUENCE [LARGE SCALE GENOMIC DNA]</scope>
    <source>
        <strain evidence="8 9">D4-2</strain>
    </source>
</reference>
<proteinExistence type="inferred from homology"/>
<evidence type="ECO:0000256" key="3">
    <source>
        <dbReference type="ARBA" id="ARBA00022475"/>
    </source>
</evidence>
<dbReference type="Pfam" id="PF04464">
    <property type="entry name" value="Glyphos_transf"/>
    <property type="match status" value="1"/>
</dbReference>
<dbReference type="GO" id="GO:0005886">
    <property type="term" value="C:plasma membrane"/>
    <property type="evidence" value="ECO:0007669"/>
    <property type="project" value="UniProtKB-SubCell"/>
</dbReference>
<keyword evidence="4 8" id="KW-0808">Transferase</keyword>
<dbReference type="PANTHER" id="PTHR37316:SF3">
    <property type="entry name" value="TEICHOIC ACID GLYCEROL-PHOSPHATE TRANSFERASE"/>
    <property type="match status" value="1"/>
</dbReference>
<name>A0A411PL09_9GAMM</name>
<dbReference type="AlphaFoldDB" id="A0A411PL09"/>
<feature type="compositionally biased region" description="Polar residues" evidence="7">
    <location>
        <begin position="470"/>
        <end position="484"/>
    </location>
</feature>
<evidence type="ECO:0000256" key="2">
    <source>
        <dbReference type="ARBA" id="ARBA00010488"/>
    </source>
</evidence>
<comment type="subcellular location">
    <subcellularLocation>
        <location evidence="1">Cell membrane</location>
        <topology evidence="1">Peripheral membrane protein</topology>
    </subcellularLocation>
</comment>
<sequence length="501" mass="57314">MLKRKSLSNNKLLNTSQKGQTMRFMQHIPSSIKTMMTLSKASLKCTIVTVCQALTWIIPRQHKAVCGCYKNKFADNSKYLYLHWLQQKNIKAIWISGDKQLIRELNQQGLTAYYRWSLLGVFHSVTAKYYVYNSYIGDVNQYLANGAVKINLWHGSPLKRIEHDINNGPLNHVFKPRNWQQHLIASGLYHQQHTRPDLMLAPSPLVEALFSSAFEINADNFLRCGNPRTDFFQRYSHLKNKQQMPETLKSIIDAGTAASAVKQPQLVLYAPSWRDSLLDGNGSNPYLAAIDFKQLNLALKQNNQLMLLRLHPNEQHLAADFGHHDHIIDISHWQDIYAILNDIDVLISDYSSIFIDALASDAHCCSAEVDDSQVEFVNKRKTAIALFKFDEQMFTQDCRSQYDYVASMPAVGPTLTDFAALTEYLAHVAKANSEEEQLLNKKLQAELTQMFWQHGNISSFEAIDNWLAKQQGQAPSSETPPNSRSRYRSKGKRAKWWQIYG</sequence>
<dbReference type="PANTHER" id="PTHR37316">
    <property type="entry name" value="TEICHOIC ACID GLYCEROL-PHOSPHATE PRIMASE"/>
    <property type="match status" value="1"/>
</dbReference>
<dbReference type="InterPro" id="IPR043149">
    <property type="entry name" value="TagF_N"/>
</dbReference>